<dbReference type="Proteomes" id="UP000231388">
    <property type="component" value="Unassembled WGS sequence"/>
</dbReference>
<dbReference type="PROSITE" id="PS51689">
    <property type="entry name" value="SAM_RNA_A_N6_MT"/>
    <property type="match status" value="1"/>
</dbReference>
<dbReference type="AlphaFoldDB" id="A0A2G9XC61"/>
<proteinExistence type="inferred from homology"/>
<dbReference type="NCBIfam" id="TIGR00755">
    <property type="entry name" value="ksgA"/>
    <property type="match status" value="1"/>
</dbReference>
<comment type="similarity">
    <text evidence="7">Belongs to the class I-like SAM-binding methyltransferase superfamily. rRNA adenine N(6)-methyltransferase family.</text>
</comment>
<dbReference type="Gene3D" id="3.40.50.150">
    <property type="entry name" value="Vaccinia Virus protein VP39"/>
    <property type="match status" value="1"/>
</dbReference>
<dbReference type="EMBL" id="PCQY01000026">
    <property type="protein sequence ID" value="PIP04517.1"/>
    <property type="molecule type" value="Genomic_DNA"/>
</dbReference>
<feature type="binding site" evidence="7">
    <location>
        <position position="16"/>
    </location>
    <ligand>
        <name>S-adenosyl-L-methionine</name>
        <dbReference type="ChEBI" id="CHEBI:59789"/>
    </ligand>
</feature>
<evidence type="ECO:0000256" key="1">
    <source>
        <dbReference type="ARBA" id="ARBA00022490"/>
    </source>
</evidence>
<dbReference type="Pfam" id="PF00398">
    <property type="entry name" value="RrnaAD"/>
    <property type="match status" value="1"/>
</dbReference>
<evidence type="ECO:0000313" key="9">
    <source>
        <dbReference type="EMBL" id="PIP04517.1"/>
    </source>
</evidence>
<dbReference type="InterPro" id="IPR023165">
    <property type="entry name" value="rRNA_Ade_diMease-like_C"/>
</dbReference>
<gene>
    <name evidence="9" type="primary">rsmA</name>
    <name evidence="9" type="ORF">COX53_02015</name>
</gene>
<keyword evidence="5 7" id="KW-0949">S-adenosyl-L-methionine</keyword>
<evidence type="ECO:0000313" key="10">
    <source>
        <dbReference type="Proteomes" id="UP000231388"/>
    </source>
</evidence>
<dbReference type="Gene3D" id="1.10.8.100">
    <property type="entry name" value="Ribosomal RNA adenine dimethylase-like, domain 2"/>
    <property type="match status" value="1"/>
</dbReference>
<keyword evidence="6 7" id="KW-0694">RNA-binding</keyword>
<dbReference type="GO" id="GO:0005829">
    <property type="term" value="C:cytosol"/>
    <property type="evidence" value="ECO:0007669"/>
    <property type="project" value="TreeGrafter"/>
</dbReference>
<feature type="domain" description="Ribosomal RNA adenine methylase transferase N-terminal" evidence="8">
    <location>
        <begin position="23"/>
        <end position="190"/>
    </location>
</feature>
<dbReference type="InterPro" id="IPR001737">
    <property type="entry name" value="KsgA/Erm"/>
</dbReference>
<comment type="caution">
    <text evidence="7">Lacks conserved residue(s) required for the propagation of feature annotation.</text>
</comment>
<comment type="caution">
    <text evidence="9">The sequence shown here is derived from an EMBL/GenBank/DDBJ whole genome shotgun (WGS) entry which is preliminary data.</text>
</comment>
<feature type="binding site" evidence="7">
    <location>
        <position position="107"/>
    </location>
    <ligand>
        <name>S-adenosyl-L-methionine</name>
        <dbReference type="ChEBI" id="CHEBI:59789"/>
    </ligand>
</feature>
<dbReference type="GO" id="GO:0003723">
    <property type="term" value="F:RNA binding"/>
    <property type="evidence" value="ECO:0007669"/>
    <property type="project" value="UniProtKB-UniRule"/>
</dbReference>
<evidence type="ECO:0000256" key="3">
    <source>
        <dbReference type="ARBA" id="ARBA00022603"/>
    </source>
</evidence>
<dbReference type="PANTHER" id="PTHR11727:SF7">
    <property type="entry name" value="DIMETHYLADENOSINE TRANSFERASE-RELATED"/>
    <property type="match status" value="1"/>
</dbReference>
<keyword evidence="4 7" id="KW-0808">Transferase</keyword>
<evidence type="ECO:0000256" key="6">
    <source>
        <dbReference type="ARBA" id="ARBA00022884"/>
    </source>
</evidence>
<protein>
    <submittedName>
        <fullName evidence="9">Ribosomal RNA small subunit methyltransferase A</fullName>
    </submittedName>
</protein>
<keyword evidence="3 7" id="KW-0489">Methyltransferase</keyword>
<dbReference type="GO" id="GO:0000179">
    <property type="term" value="F:rRNA (adenine-N6,N6-)-dimethyltransferase activity"/>
    <property type="evidence" value="ECO:0007669"/>
    <property type="project" value="UniProtKB-UniRule"/>
</dbReference>
<organism evidence="9 10">
    <name type="scientific">candidate division WWE3 bacterium CG23_combo_of_CG06-09_8_20_14_all_40_14</name>
    <dbReference type="NCBI Taxonomy" id="1975095"/>
    <lineage>
        <taxon>Bacteria</taxon>
        <taxon>Katanobacteria</taxon>
    </lineage>
</organism>
<dbReference type="InterPro" id="IPR011530">
    <property type="entry name" value="rRNA_adenine_dimethylase"/>
</dbReference>
<keyword evidence="2" id="KW-0698">rRNA processing</keyword>
<dbReference type="InterPro" id="IPR020598">
    <property type="entry name" value="rRNA_Ade_methylase_Trfase_N"/>
</dbReference>
<evidence type="ECO:0000256" key="7">
    <source>
        <dbReference type="PROSITE-ProRule" id="PRU01026"/>
    </source>
</evidence>
<evidence type="ECO:0000259" key="8">
    <source>
        <dbReference type="SMART" id="SM00650"/>
    </source>
</evidence>
<feature type="binding site" evidence="7">
    <location>
        <position position="18"/>
    </location>
    <ligand>
        <name>S-adenosyl-L-methionine</name>
        <dbReference type="ChEBI" id="CHEBI:59789"/>
    </ligand>
</feature>
<dbReference type="SMART" id="SM00650">
    <property type="entry name" value="rADc"/>
    <property type="match status" value="1"/>
</dbReference>
<evidence type="ECO:0000256" key="4">
    <source>
        <dbReference type="ARBA" id="ARBA00022679"/>
    </source>
</evidence>
<sequence length="259" mass="28756">MLKSNGMRAKKSFGQNFLIDKSVLAAFLEAVSVTAKDTILEAGAGTGIITAELVKLAKGVTAVELDKDLIPILKTNLKNFSNVQVIQANILNFLETYKTKIYKAVGAIPYNITSPLLHKLITLPNPPQSITLIIQQEVAEKICASPPKASYLSNFVSLYGTAKIIKKIKPSSFNPKPSINSAVIHIEKNEAVFHNLTLKMWEKFLHKGFSQPRKMLVNIFKKEIFVKSDVSPFARAQELTLKDWEKIYNLIVGRTSQNG</sequence>
<dbReference type="SUPFAM" id="SSF53335">
    <property type="entry name" value="S-adenosyl-L-methionine-dependent methyltransferases"/>
    <property type="match status" value="1"/>
</dbReference>
<dbReference type="PANTHER" id="PTHR11727">
    <property type="entry name" value="DIMETHYLADENOSINE TRANSFERASE"/>
    <property type="match status" value="1"/>
</dbReference>
<accession>A0A2G9XC61</accession>
<dbReference type="PROSITE" id="PS01131">
    <property type="entry name" value="RRNA_A_DIMETH"/>
    <property type="match status" value="1"/>
</dbReference>
<feature type="binding site" evidence="7">
    <location>
        <position position="43"/>
    </location>
    <ligand>
        <name>S-adenosyl-L-methionine</name>
        <dbReference type="ChEBI" id="CHEBI:59789"/>
    </ligand>
</feature>
<dbReference type="InterPro" id="IPR029063">
    <property type="entry name" value="SAM-dependent_MTases_sf"/>
</dbReference>
<feature type="binding site" evidence="7">
    <location>
        <position position="64"/>
    </location>
    <ligand>
        <name>S-adenosyl-L-methionine</name>
        <dbReference type="ChEBI" id="CHEBI:59789"/>
    </ligand>
</feature>
<evidence type="ECO:0000256" key="5">
    <source>
        <dbReference type="ARBA" id="ARBA00022691"/>
    </source>
</evidence>
<evidence type="ECO:0000256" key="2">
    <source>
        <dbReference type="ARBA" id="ARBA00022552"/>
    </source>
</evidence>
<keyword evidence="1" id="KW-0963">Cytoplasm</keyword>
<name>A0A2G9XC61_UNCKA</name>
<dbReference type="CDD" id="cd02440">
    <property type="entry name" value="AdoMet_MTases"/>
    <property type="match status" value="1"/>
</dbReference>
<reference evidence="9 10" key="1">
    <citation type="submission" date="2017-09" db="EMBL/GenBank/DDBJ databases">
        <title>Depth-based differentiation of microbial function through sediment-hosted aquifers and enrichment of novel symbionts in the deep terrestrial subsurface.</title>
        <authorList>
            <person name="Probst A.J."/>
            <person name="Ladd B."/>
            <person name="Jarett J.K."/>
            <person name="Geller-Mcgrath D.E."/>
            <person name="Sieber C.M."/>
            <person name="Emerson J.B."/>
            <person name="Anantharaman K."/>
            <person name="Thomas B.C."/>
            <person name="Malmstrom R."/>
            <person name="Stieglmeier M."/>
            <person name="Klingl A."/>
            <person name="Woyke T."/>
            <person name="Ryan C.M."/>
            <person name="Banfield J.F."/>
        </authorList>
    </citation>
    <scope>NUCLEOTIDE SEQUENCE [LARGE SCALE GENOMIC DNA]</scope>
    <source>
        <strain evidence="9">CG23_combo_of_CG06-09_8_20_14_all_40_14</strain>
    </source>
</reference>
<dbReference type="InterPro" id="IPR020596">
    <property type="entry name" value="rRNA_Ade_Mease_Trfase_CS"/>
</dbReference>